<reference evidence="10" key="1">
    <citation type="submission" date="2020-04" db="EMBL/GenBank/DDBJ databases">
        <authorList>
            <person name="Neveu A P."/>
        </authorList>
    </citation>
    <scope>NUCLEOTIDE SEQUENCE</scope>
    <source>
        <tissue evidence="10">Whole embryo</tissue>
    </source>
</reference>
<keyword evidence="7" id="KW-0342">GTP-binding</keyword>
<feature type="domain" description="W2" evidence="9">
    <location>
        <begin position="231"/>
        <end position="390"/>
    </location>
</feature>
<keyword evidence="3 10" id="KW-0396">Initiation factor</keyword>
<dbReference type="FunFam" id="1.25.40.180:FF:000018">
    <property type="entry name" value="eukaryotic translation initiation factor 5"/>
    <property type="match status" value="1"/>
</dbReference>
<sequence>MASVNVNREVQDVFYRYKMPSIIAKVEGKGNGVKTVIVNMVDIAKALGRPATYTCKFFGCELGAQTQFDLKHDRYIVNGSHESGRLQEMLDVFIKKFVLCQECDNPETTMVVKRGTIGLVCKACGNQSLVDLRHKLCTYIIKNPPQKDKKQKPGKERERGHSSEEEVHATNGHSNGGTKKTNGHHKPKSNGVENGFVDDGWSVDVSEEAVAARLNEISSGVVSLTMSEDLERTPTERANMLYNFVKKSIDNGTIGNLAKEILAEAERLDMRSKAPLILVELLCNANMREQIKTHRSIFLRICNENKKAQKALLCGFEKTVELHPDALLPKVAHIVKDLYDLDIIDEEVLIEWGEKKSKKNVSKELSKQIHAKAAPVVKWLKEAEEESSENEEDEIEIEYTYRAGSQLRVEDKTNGNAPVVHAGNGDAESGDDDLNIDDI</sequence>
<evidence type="ECO:0000256" key="4">
    <source>
        <dbReference type="ARBA" id="ARBA00022553"/>
    </source>
</evidence>
<keyword evidence="4" id="KW-0597">Phosphoprotein</keyword>
<dbReference type="GO" id="GO:0005525">
    <property type="term" value="F:GTP binding"/>
    <property type="evidence" value="ECO:0007669"/>
    <property type="project" value="UniProtKB-KW"/>
</dbReference>
<dbReference type="SMART" id="SM00515">
    <property type="entry name" value="eIF5C"/>
    <property type="match status" value="1"/>
</dbReference>
<dbReference type="PANTHER" id="PTHR23001">
    <property type="entry name" value="EUKARYOTIC TRANSLATION INITIATION FACTOR"/>
    <property type="match status" value="1"/>
</dbReference>
<dbReference type="InterPro" id="IPR016190">
    <property type="entry name" value="Transl_init_fac_IF2/IF5_Zn-bd"/>
</dbReference>
<name>A0A6F9DB82_9ASCI</name>
<evidence type="ECO:0000256" key="2">
    <source>
        <dbReference type="ARBA" id="ARBA00018059"/>
    </source>
</evidence>
<dbReference type="SMART" id="SM00653">
    <property type="entry name" value="eIF2B_5"/>
    <property type="match status" value="1"/>
</dbReference>
<dbReference type="GO" id="GO:0003743">
    <property type="term" value="F:translation initiation factor activity"/>
    <property type="evidence" value="ECO:0007669"/>
    <property type="project" value="UniProtKB-KW"/>
</dbReference>
<proteinExistence type="evidence at transcript level"/>
<dbReference type="Gene3D" id="2.20.25.350">
    <property type="match status" value="1"/>
</dbReference>
<dbReference type="Pfam" id="PF01873">
    <property type="entry name" value="eIF-5_eIF-2B"/>
    <property type="match status" value="1"/>
</dbReference>
<dbReference type="Gene3D" id="1.25.40.180">
    <property type="match status" value="1"/>
</dbReference>
<organism evidence="10">
    <name type="scientific">Phallusia mammillata</name>
    <dbReference type="NCBI Taxonomy" id="59560"/>
    <lineage>
        <taxon>Eukaryota</taxon>
        <taxon>Metazoa</taxon>
        <taxon>Chordata</taxon>
        <taxon>Tunicata</taxon>
        <taxon>Ascidiacea</taxon>
        <taxon>Phlebobranchia</taxon>
        <taxon>Ascidiidae</taxon>
        <taxon>Phallusia</taxon>
    </lineage>
</organism>
<evidence type="ECO:0000256" key="6">
    <source>
        <dbReference type="ARBA" id="ARBA00022917"/>
    </source>
</evidence>
<dbReference type="GO" id="GO:0005829">
    <property type="term" value="C:cytosol"/>
    <property type="evidence" value="ECO:0007669"/>
    <property type="project" value="TreeGrafter"/>
</dbReference>
<evidence type="ECO:0000256" key="1">
    <source>
        <dbReference type="ARBA" id="ARBA00010397"/>
    </source>
</evidence>
<protein>
    <recommendedName>
        <fullName evidence="2">Eukaryotic translation initiation factor 5</fullName>
    </recommendedName>
</protein>
<dbReference type="InterPro" id="IPR016189">
    <property type="entry name" value="Transl_init_fac_IF2/IF5_N"/>
</dbReference>
<dbReference type="PROSITE" id="PS51363">
    <property type="entry name" value="W2"/>
    <property type="match status" value="1"/>
</dbReference>
<evidence type="ECO:0000256" key="7">
    <source>
        <dbReference type="ARBA" id="ARBA00023134"/>
    </source>
</evidence>
<comment type="similarity">
    <text evidence="1">Belongs to the eIF-2-beta/eIF-5 family.</text>
</comment>
<feature type="region of interest" description="Disordered" evidence="8">
    <location>
        <begin position="412"/>
        <end position="439"/>
    </location>
</feature>
<evidence type="ECO:0000256" key="8">
    <source>
        <dbReference type="SAM" id="MobiDB-lite"/>
    </source>
</evidence>
<dbReference type="InterPro" id="IPR045196">
    <property type="entry name" value="IF2/IF5"/>
</dbReference>
<dbReference type="InterPro" id="IPR016024">
    <property type="entry name" value="ARM-type_fold"/>
</dbReference>
<evidence type="ECO:0000256" key="5">
    <source>
        <dbReference type="ARBA" id="ARBA00022741"/>
    </source>
</evidence>
<keyword evidence="5" id="KW-0547">Nucleotide-binding</keyword>
<feature type="compositionally biased region" description="Basic and acidic residues" evidence="8">
    <location>
        <begin position="145"/>
        <end position="168"/>
    </location>
</feature>
<dbReference type="GO" id="GO:0005092">
    <property type="term" value="F:GDP-dissociation inhibitor activity"/>
    <property type="evidence" value="ECO:0007669"/>
    <property type="project" value="TreeGrafter"/>
</dbReference>
<dbReference type="GO" id="GO:0071074">
    <property type="term" value="F:eukaryotic initiation factor eIF2 binding"/>
    <property type="evidence" value="ECO:0007669"/>
    <property type="project" value="TreeGrafter"/>
</dbReference>
<dbReference type="SUPFAM" id="SSF100966">
    <property type="entry name" value="Translation initiation factor 2 beta, aIF2beta, N-terminal domain"/>
    <property type="match status" value="1"/>
</dbReference>
<dbReference type="CDD" id="cd11561">
    <property type="entry name" value="W2_eIF5"/>
    <property type="match status" value="1"/>
</dbReference>
<feature type="compositionally biased region" description="Acidic residues" evidence="8">
    <location>
        <begin position="428"/>
        <end position="439"/>
    </location>
</feature>
<dbReference type="EMBL" id="LR784815">
    <property type="protein sequence ID" value="CAB3241987.1"/>
    <property type="molecule type" value="mRNA"/>
</dbReference>
<gene>
    <name evidence="10" type="primary">Eif5b-002</name>
</gene>
<dbReference type="Pfam" id="PF02020">
    <property type="entry name" value="W2"/>
    <property type="match status" value="1"/>
</dbReference>
<feature type="compositionally biased region" description="Polar residues" evidence="8">
    <location>
        <begin position="171"/>
        <end position="180"/>
    </location>
</feature>
<dbReference type="AlphaFoldDB" id="A0A6F9DB82"/>
<accession>A0A6F9DB82</accession>
<evidence type="ECO:0000313" key="10">
    <source>
        <dbReference type="EMBL" id="CAB3241987.1"/>
    </source>
</evidence>
<evidence type="ECO:0000259" key="9">
    <source>
        <dbReference type="PROSITE" id="PS51363"/>
    </source>
</evidence>
<dbReference type="SUPFAM" id="SSF75689">
    <property type="entry name" value="Zinc-binding domain of translation initiation factor 2 beta"/>
    <property type="match status" value="1"/>
</dbReference>
<dbReference type="FunFam" id="3.30.30.170:FF:000002">
    <property type="entry name" value="Eukaryotic translation initiation factor 5"/>
    <property type="match status" value="1"/>
</dbReference>
<keyword evidence="6" id="KW-0648">Protein biosynthesis</keyword>
<dbReference type="GO" id="GO:0001732">
    <property type="term" value="P:formation of cytoplasmic translation initiation complex"/>
    <property type="evidence" value="ECO:0007669"/>
    <property type="project" value="TreeGrafter"/>
</dbReference>
<dbReference type="SUPFAM" id="SSF48371">
    <property type="entry name" value="ARM repeat"/>
    <property type="match status" value="1"/>
</dbReference>
<dbReference type="Gene3D" id="3.30.30.170">
    <property type="match status" value="1"/>
</dbReference>
<dbReference type="InterPro" id="IPR003307">
    <property type="entry name" value="W2_domain"/>
</dbReference>
<dbReference type="FunFam" id="2.20.25.350:FF:000001">
    <property type="entry name" value="Eukaryotic translation initiation factor 5"/>
    <property type="match status" value="1"/>
</dbReference>
<dbReference type="InterPro" id="IPR002735">
    <property type="entry name" value="Transl_init_fac_IF2/IF5_dom"/>
</dbReference>
<dbReference type="PANTHER" id="PTHR23001:SF7">
    <property type="entry name" value="EUKARYOTIC TRANSLATION INITIATION FACTOR 5"/>
    <property type="match status" value="1"/>
</dbReference>
<evidence type="ECO:0000256" key="3">
    <source>
        <dbReference type="ARBA" id="ARBA00022540"/>
    </source>
</evidence>
<feature type="region of interest" description="Disordered" evidence="8">
    <location>
        <begin position="143"/>
        <end position="197"/>
    </location>
</feature>